<feature type="compositionally biased region" description="Basic and acidic residues" evidence="2">
    <location>
        <begin position="571"/>
        <end position="585"/>
    </location>
</feature>
<gene>
    <name evidence="3" type="ORF">HPP92_004673</name>
</gene>
<dbReference type="Pfam" id="PF03398">
    <property type="entry name" value="Ist1"/>
    <property type="match status" value="1"/>
</dbReference>
<feature type="region of interest" description="Disordered" evidence="2">
    <location>
        <begin position="917"/>
        <end position="979"/>
    </location>
</feature>
<feature type="compositionally biased region" description="Polar residues" evidence="2">
    <location>
        <begin position="291"/>
        <end position="320"/>
    </location>
</feature>
<dbReference type="GO" id="GO:0015031">
    <property type="term" value="P:protein transport"/>
    <property type="evidence" value="ECO:0007669"/>
    <property type="project" value="InterPro"/>
</dbReference>
<dbReference type="AlphaFoldDB" id="A0A835VBW2"/>
<feature type="compositionally biased region" description="Polar residues" evidence="2">
    <location>
        <begin position="208"/>
        <end position="226"/>
    </location>
</feature>
<evidence type="ECO:0000256" key="2">
    <source>
        <dbReference type="SAM" id="MobiDB-lite"/>
    </source>
</evidence>
<feature type="region of interest" description="Disordered" evidence="2">
    <location>
        <begin position="660"/>
        <end position="904"/>
    </location>
</feature>
<feature type="compositionally biased region" description="Basic and acidic residues" evidence="2">
    <location>
        <begin position="699"/>
        <end position="710"/>
    </location>
</feature>
<feature type="region of interest" description="Disordered" evidence="2">
    <location>
        <begin position="536"/>
        <end position="622"/>
    </location>
</feature>
<reference evidence="3 4" key="1">
    <citation type="journal article" date="2020" name="Nat. Food">
        <title>A phased Vanilla planifolia genome enables genetic improvement of flavour and production.</title>
        <authorList>
            <person name="Hasing T."/>
            <person name="Tang H."/>
            <person name="Brym M."/>
            <person name="Khazi F."/>
            <person name="Huang T."/>
            <person name="Chambers A.H."/>
        </authorList>
    </citation>
    <scope>NUCLEOTIDE SEQUENCE [LARGE SCALE GENOMIC DNA]</scope>
    <source>
        <tissue evidence="3">Leaf</tissue>
    </source>
</reference>
<evidence type="ECO:0000313" key="3">
    <source>
        <dbReference type="EMBL" id="KAG0491275.1"/>
    </source>
</evidence>
<feature type="compositionally biased region" description="Acidic residues" evidence="2">
    <location>
        <begin position="543"/>
        <end position="554"/>
    </location>
</feature>
<feature type="region of interest" description="Disordered" evidence="2">
    <location>
        <begin position="208"/>
        <end position="246"/>
    </location>
</feature>
<dbReference type="OrthoDB" id="1898716at2759"/>
<evidence type="ECO:0000256" key="1">
    <source>
        <dbReference type="ARBA" id="ARBA00005536"/>
    </source>
</evidence>
<dbReference type="InterPro" id="IPR005061">
    <property type="entry name" value="Ist1"/>
</dbReference>
<feature type="compositionally biased region" description="Polar residues" evidence="2">
    <location>
        <begin position="559"/>
        <end position="570"/>
    </location>
</feature>
<feature type="compositionally biased region" description="Basic and acidic residues" evidence="2">
    <location>
        <begin position="766"/>
        <end position="778"/>
    </location>
</feature>
<evidence type="ECO:0000313" key="4">
    <source>
        <dbReference type="Proteomes" id="UP000636800"/>
    </source>
</evidence>
<dbReference type="EMBL" id="JADCNL010000002">
    <property type="protein sequence ID" value="KAG0491275.1"/>
    <property type="molecule type" value="Genomic_DNA"/>
</dbReference>
<dbReference type="Gene3D" id="1.20.1260.60">
    <property type="entry name" value="Vacuolar protein sorting-associated protein Ist1"/>
    <property type="match status" value="1"/>
</dbReference>
<feature type="compositionally biased region" description="Basic and acidic residues" evidence="2">
    <location>
        <begin position="598"/>
        <end position="607"/>
    </location>
</feature>
<comment type="caution">
    <text evidence="3">The sequence shown here is derived from an EMBL/GenBank/DDBJ whole genome shotgun (WGS) entry which is preliminary data.</text>
</comment>
<feature type="compositionally biased region" description="Polar residues" evidence="2">
    <location>
        <begin position="869"/>
        <end position="878"/>
    </location>
</feature>
<name>A0A835VBW2_VANPL</name>
<protein>
    <recommendedName>
        <fullName evidence="5">Regulator of Vps4 activity in the MVB pathway protein</fullName>
    </recommendedName>
</protein>
<dbReference type="Proteomes" id="UP000636800">
    <property type="component" value="Chromosome 2"/>
</dbReference>
<feature type="compositionally biased region" description="Acidic residues" evidence="2">
    <location>
        <begin position="851"/>
        <end position="862"/>
    </location>
</feature>
<feature type="compositionally biased region" description="Polar residues" evidence="2">
    <location>
        <begin position="965"/>
        <end position="974"/>
    </location>
</feature>
<comment type="similarity">
    <text evidence="1">Belongs to the IST1 family.</text>
</comment>
<feature type="compositionally biased region" description="Basic residues" evidence="2">
    <location>
        <begin position="740"/>
        <end position="749"/>
    </location>
</feature>
<accession>A0A835VBW2</accession>
<feature type="region of interest" description="Disordered" evidence="2">
    <location>
        <begin position="291"/>
        <end position="337"/>
    </location>
</feature>
<dbReference type="InterPro" id="IPR042277">
    <property type="entry name" value="IST1-like"/>
</dbReference>
<feature type="compositionally biased region" description="Polar residues" evidence="2">
    <location>
        <begin position="714"/>
        <end position="725"/>
    </location>
</feature>
<feature type="compositionally biased region" description="Low complexity" evidence="2">
    <location>
        <begin position="802"/>
        <end position="828"/>
    </location>
</feature>
<keyword evidence="4" id="KW-1185">Reference proteome</keyword>
<proteinExistence type="inferred from homology"/>
<evidence type="ECO:0008006" key="5">
    <source>
        <dbReference type="Google" id="ProtNLM"/>
    </source>
</evidence>
<dbReference type="FunFam" id="1.20.1260.60:FF:000003">
    <property type="entry name" value="IST1-like protein isoform A"/>
    <property type="match status" value="1"/>
</dbReference>
<organism evidence="3 4">
    <name type="scientific">Vanilla planifolia</name>
    <name type="common">Vanilla</name>
    <dbReference type="NCBI Taxonomy" id="51239"/>
    <lineage>
        <taxon>Eukaryota</taxon>
        <taxon>Viridiplantae</taxon>
        <taxon>Streptophyta</taxon>
        <taxon>Embryophyta</taxon>
        <taxon>Tracheophyta</taxon>
        <taxon>Spermatophyta</taxon>
        <taxon>Magnoliopsida</taxon>
        <taxon>Liliopsida</taxon>
        <taxon>Asparagales</taxon>
        <taxon>Orchidaceae</taxon>
        <taxon>Vanilloideae</taxon>
        <taxon>Vanilleae</taxon>
        <taxon>Vanilla</taxon>
    </lineage>
</organism>
<dbReference type="PANTHER" id="PTHR12161">
    <property type="entry name" value="IST1 FAMILY MEMBER"/>
    <property type="match status" value="1"/>
</dbReference>
<sequence>MQDFSEACSESHQAFEEPKEIQVEHVVREEKTMSAYDLIEIYCELIVARLPIIESQKNCPIDLKEAISSVIFASPRCADIPELMDVRKHFVAKYGKEFVTSALELRPECGVNHLIVEKLSAKAPDIQTKVKILSAIAKEHDIKWDSKGLEDELQNSKEDLMNGPSYLSNANMVPIQPFNLNFSAEAIQKESASKIPHVDITSMTTDLNYSSLPNARASTPQLSSRQNDPRVSENRGNSDMMDSYPSEEFSVNKANWRMEFKDAASAAQAAAESAEKASIAARAAVELAGQGNISRQNSNESHGNISKQNSNKLNGSSIGSSLDEKPNRLPSSKLKGSESVNVEYGQVKGVCPKDESRVNMASVKNEDFSFYKGKVETFDSSMESFPVVESQEGNQNYNEAESVKENVKLNYDRSPSASSAGTDGDESIWVKTAAPQHGKSGNLKHSSSEIGVGERHFGYDNEQISFDHPAVVFDEYDSEGNDAKGNLSNSFWKEQDDLSSRFDSINIAATSSISSNSHRESNPFTAEIVTSPKIDDTLPVTFDDSDGYSSELEDDLNKQLPTKTLQNTSSHRAEEDSITDSHETLPESTLKSQSLLGTDEKAQHEVPDSSSSLDAKDTEMHGNLGERVGLDFGRLTGGIRNRGYLYPPYVKSSAVDSSVSAKESMDETNSSSIQRHEQDSSWNADLSDSRIPGASIRSESGKGKAPKSEEYMQGSRSKQSFTLVKSEQEDNEDFEEKQVISHKKGRRKYIAGDPNPQKLDSSVSITEHEDGNFIEKQHVSHKKGSRKDVGGDPNPPKLVLYDSPVSSTSDVSSLETTQTSSKATSKQTNEQKTRTKAYNTLRSLASKAYFDSDDNGEEEESETNMGSEKNSSSNTNIKLSRRTRDVQPKARSNLVKLGGHSDVPTSMVEQLSIQGSSALKSFSQDVDEETITRKNWNRNPLKPKSAADPIENRKSSERSLDHTAPVNTGNNNPSDFGGETILRETSTKTASHVHPKLPDYDALAAHFQSLRSTRR</sequence>
<feature type="compositionally biased region" description="Basic and acidic residues" evidence="2">
    <location>
        <begin position="950"/>
        <end position="961"/>
    </location>
</feature>
<dbReference type="PANTHER" id="PTHR12161:SF13">
    <property type="entry name" value="REGULATOR OF VPS4 ACTIVITY IN THE MVB PATHWAY PROTEIN"/>
    <property type="match status" value="1"/>
</dbReference>
<feature type="compositionally biased region" description="Polar residues" evidence="2">
    <location>
        <begin position="586"/>
        <end position="596"/>
    </location>
</feature>